<keyword evidence="2" id="KW-0732">Signal</keyword>
<organism evidence="3 4">
    <name type="scientific">Eutypa lata (strain UCR-EL1)</name>
    <name type="common">Grapevine dieback disease fungus</name>
    <name type="synonym">Eutypa armeniacae</name>
    <dbReference type="NCBI Taxonomy" id="1287681"/>
    <lineage>
        <taxon>Eukaryota</taxon>
        <taxon>Fungi</taxon>
        <taxon>Dikarya</taxon>
        <taxon>Ascomycota</taxon>
        <taxon>Pezizomycotina</taxon>
        <taxon>Sordariomycetes</taxon>
        <taxon>Xylariomycetidae</taxon>
        <taxon>Xylariales</taxon>
        <taxon>Diatrypaceae</taxon>
        <taxon>Eutypa</taxon>
    </lineage>
</organism>
<dbReference type="HOGENOM" id="CLU_067171_1_0_1"/>
<dbReference type="AlphaFoldDB" id="M7SXU3"/>
<dbReference type="KEGG" id="ela:UCREL1_3880"/>
<evidence type="ECO:0000313" key="3">
    <source>
        <dbReference type="EMBL" id="EMR69097.1"/>
    </source>
</evidence>
<dbReference type="EMBL" id="KB706134">
    <property type="protein sequence ID" value="EMR69097.1"/>
    <property type="molecule type" value="Genomic_DNA"/>
</dbReference>
<evidence type="ECO:0000256" key="1">
    <source>
        <dbReference type="SAM" id="MobiDB-lite"/>
    </source>
</evidence>
<dbReference type="OrthoDB" id="4359806at2759"/>
<sequence length="266" mass="28869">MKTEALVLLTALLSTATCVEKPPPRLAGKPTKLSPEDFPWSNPFASSGSVDGFAPACETKRTFQASEFLLDDLSLPPPKGLEPYSGVLKKTLKDKPYPGSWDGVDPHGYDRNLVLMEYADVPATVRAWIERQEIEGTADDGLFSVFERTAKGKTVKGTAKPPETPRMPGEDDPEDKDKVVLFAPGAIYRALPLWVAEGSDCVDALSDLSRYSSSPSDGAVVAWATEHSKAKRPKDRDIEFTIAAQVLKKAGSKANESKAESTKEEL</sequence>
<proteinExistence type="predicted"/>
<evidence type="ECO:0000256" key="2">
    <source>
        <dbReference type="SAM" id="SignalP"/>
    </source>
</evidence>
<feature type="chain" id="PRO_5004085378" evidence="2">
    <location>
        <begin position="19"/>
        <end position="266"/>
    </location>
</feature>
<name>M7SXU3_EUTLA</name>
<protein>
    <submittedName>
        <fullName evidence="3">Uncharacterized protein</fullName>
    </submittedName>
</protein>
<evidence type="ECO:0000313" key="4">
    <source>
        <dbReference type="Proteomes" id="UP000012174"/>
    </source>
</evidence>
<dbReference type="OMA" id="REYPGGW"/>
<feature type="signal peptide" evidence="2">
    <location>
        <begin position="1"/>
        <end position="18"/>
    </location>
</feature>
<dbReference type="Proteomes" id="UP000012174">
    <property type="component" value="Unassembled WGS sequence"/>
</dbReference>
<feature type="region of interest" description="Disordered" evidence="1">
    <location>
        <begin position="153"/>
        <end position="175"/>
    </location>
</feature>
<reference evidence="4" key="1">
    <citation type="journal article" date="2013" name="Genome Announc.">
        <title>Draft genome sequence of the grapevine dieback fungus Eutypa lata UCR-EL1.</title>
        <authorList>
            <person name="Blanco-Ulate B."/>
            <person name="Rolshausen P.E."/>
            <person name="Cantu D."/>
        </authorList>
    </citation>
    <scope>NUCLEOTIDE SEQUENCE [LARGE SCALE GENOMIC DNA]</scope>
    <source>
        <strain evidence="4">UCR-EL1</strain>
    </source>
</reference>
<dbReference type="eggNOG" id="ENOG502T26A">
    <property type="taxonomic scope" value="Eukaryota"/>
</dbReference>
<gene>
    <name evidence="3" type="ORF">UCREL1_3880</name>
</gene>
<keyword evidence="4" id="KW-1185">Reference proteome</keyword>
<accession>M7SXU3</accession>